<evidence type="ECO:0000256" key="3">
    <source>
        <dbReference type="ARBA" id="ARBA00019365"/>
    </source>
</evidence>
<accession>A0ABT3A457</accession>
<dbReference type="SUPFAM" id="SSF53850">
    <property type="entry name" value="Periplasmic binding protein-like II"/>
    <property type="match status" value="1"/>
</dbReference>
<name>A0ABT3A457_9ALTE</name>
<evidence type="ECO:0000256" key="10">
    <source>
        <dbReference type="ARBA" id="ARBA00023163"/>
    </source>
</evidence>
<keyword evidence="9" id="KW-0010">Activator</keyword>
<dbReference type="Pfam" id="PF03466">
    <property type="entry name" value="LysR_substrate"/>
    <property type="match status" value="1"/>
</dbReference>
<sequence>MIERHHLRIISAVQEFGTLTEAAMALHLTQSALSHAIRKLENQLGTPIWQKDGRNLRLTASGELLLNLGQRVLPQFEHAEAVASLIANGQQGLLRIGMECHPCYKWLLKVVAPFIEQHPHVEVDVKQAFQFGGMKALLGYEIDVLVTPDPLYMPSVDYLPIMDYEHVLVVSPQHSLAKAAFVTPEQLAQETLLTYPVEPSRLDIFSRFLTPAGVNVGKHKIIEATEIMLALIHANRGISALPRWLVEEYQSDYSLSAIQLGQTAMRKTMYLGTRTNEASPNYIEAFKHVAVKVAKHAFSQTVS</sequence>
<keyword evidence="14" id="KW-1185">Reference proteome</keyword>
<evidence type="ECO:0000256" key="7">
    <source>
        <dbReference type="ARBA" id="ARBA00023015"/>
    </source>
</evidence>
<comment type="subcellular location">
    <subcellularLocation>
        <location evidence="1">Cytoplasm</location>
    </subcellularLocation>
</comment>
<evidence type="ECO:0000256" key="1">
    <source>
        <dbReference type="ARBA" id="ARBA00004496"/>
    </source>
</evidence>
<dbReference type="PANTHER" id="PTHR30126:SF25">
    <property type="entry name" value="HTH-TYPE TRANSCRIPTIONAL REGULATOR METR"/>
    <property type="match status" value="1"/>
</dbReference>
<dbReference type="RefSeq" id="WP_263710514.1">
    <property type="nucleotide sequence ID" value="NZ_JAOWKX010000001.1"/>
</dbReference>
<evidence type="ECO:0000256" key="9">
    <source>
        <dbReference type="ARBA" id="ARBA00023159"/>
    </source>
</evidence>
<evidence type="ECO:0000313" key="14">
    <source>
        <dbReference type="Proteomes" id="UP001652504"/>
    </source>
</evidence>
<dbReference type="Gene3D" id="1.10.10.10">
    <property type="entry name" value="Winged helix-like DNA-binding domain superfamily/Winged helix DNA-binding domain"/>
    <property type="match status" value="1"/>
</dbReference>
<dbReference type="PRINTS" id="PR00039">
    <property type="entry name" value="HTHLYSR"/>
</dbReference>
<keyword evidence="10" id="KW-0804">Transcription</keyword>
<organism evidence="13 14">
    <name type="scientific">Fluctibacter corallii</name>
    <dbReference type="NCBI Taxonomy" id="2984329"/>
    <lineage>
        <taxon>Bacteria</taxon>
        <taxon>Pseudomonadati</taxon>
        <taxon>Pseudomonadota</taxon>
        <taxon>Gammaproteobacteria</taxon>
        <taxon>Alteromonadales</taxon>
        <taxon>Alteromonadaceae</taxon>
        <taxon>Fluctibacter</taxon>
    </lineage>
</organism>
<evidence type="ECO:0000256" key="4">
    <source>
        <dbReference type="ARBA" id="ARBA00022490"/>
    </source>
</evidence>
<proteinExistence type="inferred from homology"/>
<evidence type="ECO:0000256" key="11">
    <source>
        <dbReference type="ARBA" id="ARBA00023167"/>
    </source>
</evidence>
<dbReference type="SUPFAM" id="SSF46785">
    <property type="entry name" value="Winged helix' DNA-binding domain"/>
    <property type="match status" value="1"/>
</dbReference>
<protein>
    <recommendedName>
        <fullName evidence="3">HTH-type transcriptional regulator MetR</fullName>
    </recommendedName>
</protein>
<keyword evidence="6" id="KW-0028">Amino-acid biosynthesis</keyword>
<dbReference type="InterPro" id="IPR036390">
    <property type="entry name" value="WH_DNA-bd_sf"/>
</dbReference>
<dbReference type="Proteomes" id="UP001652504">
    <property type="component" value="Unassembled WGS sequence"/>
</dbReference>
<reference evidence="13 14" key="1">
    <citation type="submission" date="2022-10" db="EMBL/GenBank/DDBJ databases">
        <title>Aestuariibacter sp. AA17 isolated from Montipora capitata coral fragment.</title>
        <authorList>
            <person name="Emsley S.A."/>
            <person name="Pfannmuller K.M."/>
            <person name="Loughran R.M."/>
            <person name="Shlafstein M."/>
            <person name="Papke E."/>
            <person name="Saw J.H."/>
            <person name="Ushijima B."/>
            <person name="Videau P."/>
        </authorList>
    </citation>
    <scope>NUCLEOTIDE SEQUENCE [LARGE SCALE GENOMIC DNA]</scope>
    <source>
        <strain evidence="13 14">AA17</strain>
    </source>
</reference>
<dbReference type="CDD" id="cd08441">
    <property type="entry name" value="PBP2_MetR"/>
    <property type="match status" value="1"/>
</dbReference>
<evidence type="ECO:0000256" key="8">
    <source>
        <dbReference type="ARBA" id="ARBA00023125"/>
    </source>
</evidence>
<keyword evidence="5" id="KW-0678">Repressor</keyword>
<evidence type="ECO:0000256" key="5">
    <source>
        <dbReference type="ARBA" id="ARBA00022491"/>
    </source>
</evidence>
<dbReference type="EMBL" id="JAOWKX010000001">
    <property type="protein sequence ID" value="MCV2883314.1"/>
    <property type="molecule type" value="Genomic_DNA"/>
</dbReference>
<keyword evidence="11" id="KW-0486">Methionine biosynthesis</keyword>
<dbReference type="InterPro" id="IPR036388">
    <property type="entry name" value="WH-like_DNA-bd_sf"/>
</dbReference>
<comment type="similarity">
    <text evidence="2">Belongs to the LysR transcriptional regulatory family.</text>
</comment>
<evidence type="ECO:0000259" key="12">
    <source>
        <dbReference type="PROSITE" id="PS50931"/>
    </source>
</evidence>
<keyword evidence="8" id="KW-0238">DNA-binding</keyword>
<keyword evidence="7" id="KW-0805">Transcription regulation</keyword>
<dbReference type="InterPro" id="IPR005119">
    <property type="entry name" value="LysR_subst-bd"/>
</dbReference>
<dbReference type="Pfam" id="PF00126">
    <property type="entry name" value="HTH_1"/>
    <property type="match status" value="1"/>
</dbReference>
<dbReference type="PANTHER" id="PTHR30126">
    <property type="entry name" value="HTH-TYPE TRANSCRIPTIONAL REGULATOR"/>
    <property type="match status" value="1"/>
</dbReference>
<keyword evidence="4" id="KW-0963">Cytoplasm</keyword>
<evidence type="ECO:0000256" key="6">
    <source>
        <dbReference type="ARBA" id="ARBA00022605"/>
    </source>
</evidence>
<dbReference type="Gene3D" id="3.40.190.10">
    <property type="entry name" value="Periplasmic binding protein-like II"/>
    <property type="match status" value="1"/>
</dbReference>
<comment type="caution">
    <text evidence="13">The sequence shown here is derived from an EMBL/GenBank/DDBJ whole genome shotgun (WGS) entry which is preliminary data.</text>
</comment>
<feature type="domain" description="HTH lysR-type" evidence="12">
    <location>
        <begin position="1"/>
        <end position="59"/>
    </location>
</feature>
<gene>
    <name evidence="13" type="ORF">OE749_01215</name>
</gene>
<dbReference type="InterPro" id="IPR037406">
    <property type="entry name" value="MetR_PBP2"/>
</dbReference>
<evidence type="ECO:0000256" key="2">
    <source>
        <dbReference type="ARBA" id="ARBA00009437"/>
    </source>
</evidence>
<evidence type="ECO:0000313" key="13">
    <source>
        <dbReference type="EMBL" id="MCV2883314.1"/>
    </source>
</evidence>
<dbReference type="PROSITE" id="PS50931">
    <property type="entry name" value="HTH_LYSR"/>
    <property type="match status" value="1"/>
</dbReference>
<dbReference type="InterPro" id="IPR000847">
    <property type="entry name" value="LysR_HTH_N"/>
</dbReference>